<evidence type="ECO:0000313" key="5">
    <source>
        <dbReference type="RefSeq" id="XP_033456328.1"/>
    </source>
</evidence>
<proteinExistence type="predicted"/>
<keyword evidence="3" id="KW-0732">Signal</keyword>
<feature type="signal peptide" evidence="3">
    <location>
        <begin position="1"/>
        <end position="18"/>
    </location>
</feature>
<keyword evidence="2" id="KW-0812">Transmembrane</keyword>
<dbReference type="RefSeq" id="XP_033456328.1">
    <property type="nucleotide sequence ID" value="XM_033608922.1"/>
</dbReference>
<keyword evidence="4" id="KW-1185">Reference proteome</keyword>
<feature type="region of interest" description="Disordered" evidence="1">
    <location>
        <begin position="213"/>
        <end position="249"/>
    </location>
</feature>
<evidence type="ECO:0000256" key="3">
    <source>
        <dbReference type="SAM" id="SignalP"/>
    </source>
</evidence>
<sequence length="286" mass="30378">MMWLSSICALLFASLAAAAEDGLFTYPAQGGTYVWNTGKAQRIAWTSNEYGLYTITLGQRYKYVSYVAPIKQIFVNSSLTPGSWTWDWVVDNYSADLTTGNVFVLLANDGYAQNWTSEDFTIQRSVPGASTATTGMTYATLVSAANPNAATTAASNPGSNSASSSNSGSSTTSNNGGAPTTTNSAAIGAGVGGGIGGAILLVGGVFAFLHHRRRRSRQSESEKASSEPLAPPRLRSRTPPHDYMMEQDFRDIPSELHPEGRYDPTKTPQEVHATHVVHEIGGGGGR</sequence>
<keyword evidence="2" id="KW-0472">Membrane</keyword>
<reference evidence="5" key="2">
    <citation type="submission" date="2020-04" db="EMBL/GenBank/DDBJ databases">
        <authorList>
            <consortium name="NCBI Genome Project"/>
        </authorList>
    </citation>
    <scope>NUCLEOTIDE SEQUENCE</scope>
    <source>
        <strain evidence="5">CBS 342.82</strain>
    </source>
</reference>
<feature type="transmembrane region" description="Helical" evidence="2">
    <location>
        <begin position="185"/>
        <end position="209"/>
    </location>
</feature>
<dbReference type="AlphaFoldDB" id="A0A6J3LXC8"/>
<evidence type="ECO:0000256" key="2">
    <source>
        <dbReference type="SAM" id="Phobius"/>
    </source>
</evidence>
<keyword evidence="2" id="KW-1133">Transmembrane helix</keyword>
<organism evidence="5">
    <name type="scientific">Dissoconium aciculare CBS 342.82</name>
    <dbReference type="NCBI Taxonomy" id="1314786"/>
    <lineage>
        <taxon>Eukaryota</taxon>
        <taxon>Fungi</taxon>
        <taxon>Dikarya</taxon>
        <taxon>Ascomycota</taxon>
        <taxon>Pezizomycotina</taxon>
        <taxon>Dothideomycetes</taxon>
        <taxon>Dothideomycetidae</taxon>
        <taxon>Mycosphaerellales</taxon>
        <taxon>Dissoconiaceae</taxon>
        <taxon>Dissoconium</taxon>
    </lineage>
</organism>
<evidence type="ECO:0000313" key="4">
    <source>
        <dbReference type="Proteomes" id="UP000504637"/>
    </source>
</evidence>
<feature type="compositionally biased region" description="Basic and acidic residues" evidence="1">
    <location>
        <begin position="239"/>
        <end position="249"/>
    </location>
</feature>
<reference evidence="5" key="1">
    <citation type="submission" date="2020-01" db="EMBL/GenBank/DDBJ databases">
        <authorList>
            <consortium name="DOE Joint Genome Institute"/>
            <person name="Haridas S."/>
            <person name="Albert R."/>
            <person name="Binder M."/>
            <person name="Bloem J."/>
            <person name="Labutti K."/>
            <person name="Salamov A."/>
            <person name="Andreopoulos B."/>
            <person name="Baker S.E."/>
            <person name="Barry K."/>
            <person name="Bills G."/>
            <person name="Bluhm B.H."/>
            <person name="Cannon C."/>
            <person name="Castanera R."/>
            <person name="Culley D.E."/>
            <person name="Daum C."/>
            <person name="Ezra D."/>
            <person name="Gonzalez J.B."/>
            <person name="Henrissat B."/>
            <person name="Kuo A."/>
            <person name="Liang C."/>
            <person name="Lipzen A."/>
            <person name="Lutzoni F."/>
            <person name="Magnuson J."/>
            <person name="Mondo S."/>
            <person name="Nolan M."/>
            <person name="Ohm R."/>
            <person name="Pangilinan J."/>
            <person name="Park H.-J."/>
            <person name="Ramirez L."/>
            <person name="Alfaro M."/>
            <person name="Sun H."/>
            <person name="Tritt A."/>
            <person name="Yoshinaga Y."/>
            <person name="Zwiers L.-H."/>
            <person name="Turgeon B.G."/>
            <person name="Goodwin S.B."/>
            <person name="Spatafora J.W."/>
            <person name="Crous P.W."/>
            <person name="Grigoriev I.V."/>
        </authorList>
    </citation>
    <scope>NUCLEOTIDE SEQUENCE</scope>
    <source>
        <strain evidence="5">CBS 342.82</strain>
    </source>
</reference>
<feature type="compositionally biased region" description="Basic and acidic residues" evidence="1">
    <location>
        <begin position="254"/>
        <end position="264"/>
    </location>
</feature>
<feature type="region of interest" description="Disordered" evidence="1">
    <location>
        <begin position="150"/>
        <end position="178"/>
    </location>
</feature>
<name>A0A6J3LXC8_9PEZI</name>
<feature type="chain" id="PRO_5026781881" evidence="3">
    <location>
        <begin position="19"/>
        <end position="286"/>
    </location>
</feature>
<protein>
    <submittedName>
        <fullName evidence="5">Uncharacterized protein</fullName>
    </submittedName>
</protein>
<dbReference type="Proteomes" id="UP000504637">
    <property type="component" value="Unplaced"/>
</dbReference>
<reference evidence="5" key="3">
    <citation type="submission" date="2025-08" db="UniProtKB">
        <authorList>
            <consortium name="RefSeq"/>
        </authorList>
    </citation>
    <scope>IDENTIFICATION</scope>
    <source>
        <strain evidence="5">CBS 342.82</strain>
    </source>
</reference>
<feature type="region of interest" description="Disordered" evidence="1">
    <location>
        <begin position="254"/>
        <end position="273"/>
    </location>
</feature>
<gene>
    <name evidence="5" type="ORF">K489DRAFT_78702</name>
</gene>
<accession>A0A6J3LXC8</accession>
<evidence type="ECO:0000256" key="1">
    <source>
        <dbReference type="SAM" id="MobiDB-lite"/>
    </source>
</evidence>
<dbReference type="GeneID" id="54366723"/>